<keyword evidence="2" id="KW-1003">Cell membrane</keyword>
<dbReference type="Pfam" id="PF01943">
    <property type="entry name" value="Polysacc_synt"/>
    <property type="match status" value="1"/>
</dbReference>
<feature type="transmembrane region" description="Helical" evidence="6">
    <location>
        <begin position="225"/>
        <end position="246"/>
    </location>
</feature>
<feature type="transmembrane region" description="Helical" evidence="6">
    <location>
        <begin position="151"/>
        <end position="170"/>
    </location>
</feature>
<feature type="transmembrane region" description="Helical" evidence="6">
    <location>
        <begin position="84"/>
        <end position="105"/>
    </location>
</feature>
<evidence type="ECO:0000256" key="4">
    <source>
        <dbReference type="ARBA" id="ARBA00022989"/>
    </source>
</evidence>
<keyword evidence="5 6" id="KW-0472">Membrane</keyword>
<evidence type="ECO:0000256" key="2">
    <source>
        <dbReference type="ARBA" id="ARBA00022475"/>
    </source>
</evidence>
<feature type="transmembrane region" description="Helical" evidence="6">
    <location>
        <begin position="176"/>
        <end position="196"/>
    </location>
</feature>
<keyword evidence="3 6" id="KW-0812">Transmembrane</keyword>
<name>M1VRD3_STRSU</name>
<keyword evidence="4 6" id="KW-1133">Transmembrane helix</keyword>
<evidence type="ECO:0000256" key="6">
    <source>
        <dbReference type="SAM" id="Phobius"/>
    </source>
</evidence>
<feature type="transmembrane region" description="Helical" evidence="6">
    <location>
        <begin position="289"/>
        <end position="314"/>
    </location>
</feature>
<dbReference type="RefSeq" id="WP_029178583.1">
    <property type="nucleotide sequence ID" value="NZ_CZGT01000095.1"/>
</dbReference>
<gene>
    <name evidence="7" type="primary">cps17N</name>
</gene>
<dbReference type="EMBL" id="AB737824">
    <property type="protein sequence ID" value="BAM94718.1"/>
    <property type="molecule type" value="Genomic_DNA"/>
</dbReference>
<feature type="transmembrane region" description="Helical" evidence="6">
    <location>
        <begin position="326"/>
        <end position="346"/>
    </location>
</feature>
<feature type="transmembrane region" description="Helical" evidence="6">
    <location>
        <begin position="52"/>
        <end position="72"/>
    </location>
</feature>
<dbReference type="AlphaFoldDB" id="M1VRD3"/>
<feature type="transmembrane region" description="Helical" evidence="6">
    <location>
        <begin position="382"/>
        <end position="399"/>
    </location>
</feature>
<evidence type="ECO:0000313" key="7">
    <source>
        <dbReference type="EMBL" id="BAM94718.1"/>
    </source>
</evidence>
<reference evidence="7" key="1">
    <citation type="journal article" date="2013" name="Appl. Environ. Microbiol.">
        <title>Genetic analysis of capsular polysaccharide synthesis gene clusters from all serotypes of Streptococcus suis: potential mechanisms for generation of capsular variation.</title>
        <authorList>
            <person name="Okura M."/>
            <person name="Takamatsu D."/>
            <person name="Maruyama F."/>
            <person name="Nozawa T."/>
            <person name="Nakagawa I."/>
            <person name="Osaki M."/>
            <person name="Sekizaki T."/>
            <person name="Gottschalk M."/>
            <person name="Kumagai Y."/>
            <person name="Hamada S."/>
        </authorList>
    </citation>
    <scope>NUCLEOTIDE SEQUENCE</scope>
    <source>
        <strain evidence="7">93A</strain>
    </source>
</reference>
<feature type="transmembrane region" description="Helical" evidence="6">
    <location>
        <begin position="111"/>
        <end position="131"/>
    </location>
</feature>
<sequence>MKKKKHLKKIDSLVYMVSSLASFGLLFLINVIMTNYSISDEIYGKYKYAVNFALTMPAIFSFGITWSCASLIARDDVKNKDGIITASLIYTLIIGVIVTVGLYIVSGITSVLRISAVQDAIIVFPFVTVFLIQKLVDQIYMGLGQATRLSLYNVAPNILICIGLALHIFFFKSINFQYAIMLHLISYVIVIVPKLLEIKYSFNDFKDNTITLFEDIRTSGFKVHFSSIFTTSATQIIVLVCGKLFGYSEYGYYSLAASLATIFQFIGSSVAVVNFRHYANIDSISRKDIYFMTILGGAAYCCMYFLIDIVFYWFYPESYGPTILYLKILCLSNLIYGFSMLFNRFFIGKGYGGNVMKVSFITAVATVLINIPMIVLFGMRGMAIAVFVVSVVNLFVYVYEYNIYISKER</sequence>
<feature type="transmembrane region" description="Helical" evidence="6">
    <location>
        <begin position="358"/>
        <end position="376"/>
    </location>
</feature>
<dbReference type="GO" id="GO:0005886">
    <property type="term" value="C:plasma membrane"/>
    <property type="evidence" value="ECO:0007669"/>
    <property type="project" value="UniProtKB-SubCell"/>
</dbReference>
<evidence type="ECO:0000256" key="3">
    <source>
        <dbReference type="ARBA" id="ARBA00022692"/>
    </source>
</evidence>
<organism evidence="7">
    <name type="scientific">Streptococcus suis</name>
    <dbReference type="NCBI Taxonomy" id="1307"/>
    <lineage>
        <taxon>Bacteria</taxon>
        <taxon>Bacillati</taxon>
        <taxon>Bacillota</taxon>
        <taxon>Bacilli</taxon>
        <taxon>Lactobacillales</taxon>
        <taxon>Streptococcaceae</taxon>
        <taxon>Streptococcus</taxon>
    </lineage>
</organism>
<dbReference type="PANTHER" id="PTHR30250:SF11">
    <property type="entry name" value="O-ANTIGEN TRANSPORTER-RELATED"/>
    <property type="match status" value="1"/>
</dbReference>
<evidence type="ECO:0000256" key="1">
    <source>
        <dbReference type="ARBA" id="ARBA00004651"/>
    </source>
</evidence>
<dbReference type="InterPro" id="IPR002797">
    <property type="entry name" value="Polysacc_synth"/>
</dbReference>
<feature type="transmembrane region" description="Helical" evidence="6">
    <location>
        <begin position="12"/>
        <end position="32"/>
    </location>
</feature>
<feature type="transmembrane region" description="Helical" evidence="6">
    <location>
        <begin position="252"/>
        <end position="277"/>
    </location>
</feature>
<proteinExistence type="predicted"/>
<dbReference type="InterPro" id="IPR050833">
    <property type="entry name" value="Poly_Biosynth_Transport"/>
</dbReference>
<dbReference type="PANTHER" id="PTHR30250">
    <property type="entry name" value="PST FAMILY PREDICTED COLANIC ACID TRANSPORTER"/>
    <property type="match status" value="1"/>
</dbReference>
<accession>M1VRD3</accession>
<protein>
    <submittedName>
        <fullName evidence="7">Capsular polysaccharide repeat unit transporter</fullName>
    </submittedName>
</protein>
<comment type="subcellular location">
    <subcellularLocation>
        <location evidence="1">Cell membrane</location>
        <topology evidence="1">Multi-pass membrane protein</topology>
    </subcellularLocation>
</comment>
<evidence type="ECO:0000256" key="5">
    <source>
        <dbReference type="ARBA" id="ARBA00023136"/>
    </source>
</evidence>